<gene>
    <name evidence="6" type="ORF">FHU41_001809</name>
</gene>
<keyword evidence="3 4" id="KW-0788">Thiol protease</keyword>
<dbReference type="GO" id="GO:0005737">
    <property type="term" value="C:cytoplasm"/>
    <property type="evidence" value="ECO:0007669"/>
    <property type="project" value="TreeGrafter"/>
</dbReference>
<dbReference type="InterPro" id="IPR038765">
    <property type="entry name" value="Papain-like_cys_pep_sf"/>
</dbReference>
<sequence>MTEQQRLATKSITIDQLADLTAGFAADPAAVLAKNAVTRTALNDLAVNHSVVASTSRTMSTRLDDWKVTNQKKSGRCWLFAALNLLRAEARQALNLKNFEFSQNYPMYFDKLERANYYLQSIIDTADRPLDDRLVVFLNESLMGDGGQWNMSSSIFKKYGAVPQEAMPETQSSSDTAQLNARLRTLLHKAALSLRGLAADGASETDLDAAVQRSITEVHRVLTIHLGTPPSSVDWQWIDDDKKFSRDGVLTPQEFLAKYTKLNLDDYVCLVEDPRREHPKGSTLSVEYLGNVIGGDATVYLNVDIQLMKDLSREALQGGSPVWFGCDVGPQMLRQDGLWDARLFDYEGVYGVDLSLDKEERVNLGESAMTHAMLFTGVDVLDGDTRRWRVENSWGDENADQGFYTMNDSWFDEYMFEVAVDKNKLSPELQAALAEPPIILPAWDPMGALAR</sequence>
<proteinExistence type="inferred from homology"/>
<feature type="active site" evidence="5">
    <location>
        <position position="77"/>
    </location>
</feature>
<dbReference type="InterPro" id="IPR004134">
    <property type="entry name" value="Peptidase_C1B"/>
</dbReference>
<keyword evidence="4" id="KW-0031">Aminopeptidase</keyword>
<dbReference type="GO" id="GO:0070005">
    <property type="term" value="F:cysteine-type aminopeptidase activity"/>
    <property type="evidence" value="ECO:0007669"/>
    <property type="project" value="InterPro"/>
</dbReference>
<comment type="caution">
    <text evidence="6">The sequence shown here is derived from an EMBL/GenBank/DDBJ whole genome shotgun (WGS) entry which is preliminary data.</text>
</comment>
<accession>A0A7Y9LTX7</accession>
<keyword evidence="2 4" id="KW-0378">Hydrolase</keyword>
<dbReference type="EMBL" id="JACBYQ010000002">
    <property type="protein sequence ID" value="NYE95559.1"/>
    <property type="molecule type" value="Genomic_DNA"/>
</dbReference>
<dbReference type="Proteomes" id="UP000521748">
    <property type="component" value="Unassembled WGS sequence"/>
</dbReference>
<evidence type="ECO:0000313" key="6">
    <source>
        <dbReference type="EMBL" id="NYE95559.1"/>
    </source>
</evidence>
<organism evidence="6 7">
    <name type="scientific">Psychromicrobium silvestre</name>
    <dbReference type="NCBI Taxonomy" id="1645614"/>
    <lineage>
        <taxon>Bacteria</taxon>
        <taxon>Bacillati</taxon>
        <taxon>Actinomycetota</taxon>
        <taxon>Actinomycetes</taxon>
        <taxon>Micrococcales</taxon>
        <taxon>Micrococcaceae</taxon>
        <taxon>Psychromicrobium</taxon>
    </lineage>
</organism>
<protein>
    <recommendedName>
        <fullName evidence="4">Aminopeptidase</fullName>
    </recommendedName>
</protein>
<evidence type="ECO:0000256" key="1">
    <source>
        <dbReference type="ARBA" id="ARBA00022670"/>
    </source>
</evidence>
<dbReference type="PIRSF" id="PIRSF005700">
    <property type="entry name" value="PepC"/>
    <property type="match status" value="1"/>
</dbReference>
<evidence type="ECO:0000256" key="3">
    <source>
        <dbReference type="ARBA" id="ARBA00022807"/>
    </source>
</evidence>
<evidence type="ECO:0000256" key="2">
    <source>
        <dbReference type="ARBA" id="ARBA00022801"/>
    </source>
</evidence>
<dbReference type="GO" id="GO:0006508">
    <property type="term" value="P:proteolysis"/>
    <property type="evidence" value="ECO:0007669"/>
    <property type="project" value="UniProtKB-KW"/>
</dbReference>
<reference evidence="6 7" key="1">
    <citation type="submission" date="2020-07" db="EMBL/GenBank/DDBJ databases">
        <title>Sequencing the genomes of 1000 actinobacteria strains.</title>
        <authorList>
            <person name="Klenk H.-P."/>
        </authorList>
    </citation>
    <scope>NUCLEOTIDE SEQUENCE [LARGE SCALE GENOMIC DNA]</scope>
    <source>
        <strain evidence="6 7">DSM 102047</strain>
    </source>
</reference>
<dbReference type="GO" id="GO:0043418">
    <property type="term" value="P:homocysteine catabolic process"/>
    <property type="evidence" value="ECO:0007669"/>
    <property type="project" value="TreeGrafter"/>
</dbReference>
<keyword evidence="7" id="KW-1185">Reference proteome</keyword>
<dbReference type="CDD" id="cd00585">
    <property type="entry name" value="Peptidase_C1B"/>
    <property type="match status" value="1"/>
</dbReference>
<dbReference type="PANTHER" id="PTHR10363:SF2">
    <property type="entry name" value="BLEOMYCIN HYDROLASE"/>
    <property type="match status" value="1"/>
</dbReference>
<evidence type="ECO:0000313" key="7">
    <source>
        <dbReference type="Proteomes" id="UP000521748"/>
    </source>
</evidence>
<keyword evidence="1 4" id="KW-0645">Protease</keyword>
<dbReference type="PROSITE" id="PS00139">
    <property type="entry name" value="THIOL_PROTEASE_CYS"/>
    <property type="match status" value="1"/>
</dbReference>
<dbReference type="InterPro" id="IPR000169">
    <property type="entry name" value="Pept_cys_AS"/>
</dbReference>
<dbReference type="Pfam" id="PF03051">
    <property type="entry name" value="Peptidase_C1_2"/>
    <property type="match status" value="1"/>
</dbReference>
<evidence type="ECO:0000256" key="5">
    <source>
        <dbReference type="PIRSR" id="PIRSR005700-1"/>
    </source>
</evidence>
<dbReference type="GO" id="GO:0009636">
    <property type="term" value="P:response to toxic substance"/>
    <property type="evidence" value="ECO:0007669"/>
    <property type="project" value="TreeGrafter"/>
</dbReference>
<name>A0A7Y9LTX7_9MICC</name>
<dbReference type="RefSeq" id="WP_179389329.1">
    <property type="nucleotide sequence ID" value="NZ_JACBYQ010000002.1"/>
</dbReference>
<feature type="active site" evidence="5">
    <location>
        <position position="392"/>
    </location>
</feature>
<comment type="similarity">
    <text evidence="4">Belongs to the peptidase C1 family.</text>
</comment>
<dbReference type="PANTHER" id="PTHR10363">
    <property type="entry name" value="BLEOMYCIN HYDROLASE"/>
    <property type="match status" value="1"/>
</dbReference>
<evidence type="ECO:0000256" key="4">
    <source>
        <dbReference type="PIRNR" id="PIRNR005700"/>
    </source>
</evidence>
<dbReference type="Gene3D" id="3.90.70.10">
    <property type="entry name" value="Cysteine proteinases"/>
    <property type="match status" value="1"/>
</dbReference>
<dbReference type="AlphaFoldDB" id="A0A7Y9LTX7"/>
<dbReference type="SUPFAM" id="SSF54001">
    <property type="entry name" value="Cysteine proteinases"/>
    <property type="match status" value="1"/>
</dbReference>
<feature type="active site" evidence="5">
    <location>
        <position position="371"/>
    </location>
</feature>